<gene>
    <name evidence="1" type="ORF">ACFORG_14885</name>
</gene>
<name>A0ABV7THG9_9RHOB</name>
<organism evidence="1 2">
    <name type="scientific">Lutimaribacter marinistellae</name>
    <dbReference type="NCBI Taxonomy" id="1820329"/>
    <lineage>
        <taxon>Bacteria</taxon>
        <taxon>Pseudomonadati</taxon>
        <taxon>Pseudomonadota</taxon>
        <taxon>Alphaproteobacteria</taxon>
        <taxon>Rhodobacterales</taxon>
        <taxon>Roseobacteraceae</taxon>
        <taxon>Lutimaribacter</taxon>
    </lineage>
</organism>
<sequence length="108" mass="11753">MSLLFVSVGGAIDVHPTISRIVGNLRIFGSSDLRIFGSSDLRIFADNLAIDLDSITEKATTGWNPDGKSKVIAEADSRFSISGTFVVLLQGAQNFMCMRRTWFPTPVS</sequence>
<dbReference type="EMBL" id="JBHRXI010000016">
    <property type="protein sequence ID" value="MFC3615052.1"/>
    <property type="molecule type" value="Genomic_DNA"/>
</dbReference>
<reference evidence="2" key="1">
    <citation type="journal article" date="2019" name="Int. J. Syst. Evol. Microbiol.">
        <title>The Global Catalogue of Microorganisms (GCM) 10K type strain sequencing project: providing services to taxonomists for standard genome sequencing and annotation.</title>
        <authorList>
            <consortium name="The Broad Institute Genomics Platform"/>
            <consortium name="The Broad Institute Genome Sequencing Center for Infectious Disease"/>
            <person name="Wu L."/>
            <person name="Ma J."/>
        </authorList>
    </citation>
    <scope>NUCLEOTIDE SEQUENCE [LARGE SCALE GENOMIC DNA]</scope>
    <source>
        <strain evidence="2">KCTC 42911</strain>
    </source>
</reference>
<comment type="caution">
    <text evidence="1">The sequence shown here is derived from an EMBL/GenBank/DDBJ whole genome shotgun (WGS) entry which is preliminary data.</text>
</comment>
<protein>
    <submittedName>
        <fullName evidence="1">Uncharacterized protein</fullName>
    </submittedName>
</protein>
<keyword evidence="2" id="KW-1185">Reference proteome</keyword>
<accession>A0ABV7THG9</accession>
<dbReference type="Proteomes" id="UP001595629">
    <property type="component" value="Unassembled WGS sequence"/>
</dbReference>
<dbReference type="RefSeq" id="WP_386736322.1">
    <property type="nucleotide sequence ID" value="NZ_JBHRXI010000016.1"/>
</dbReference>
<proteinExistence type="predicted"/>
<evidence type="ECO:0000313" key="1">
    <source>
        <dbReference type="EMBL" id="MFC3615052.1"/>
    </source>
</evidence>
<evidence type="ECO:0000313" key="2">
    <source>
        <dbReference type="Proteomes" id="UP001595629"/>
    </source>
</evidence>